<feature type="region of interest" description="Disordered" evidence="1">
    <location>
        <begin position="1"/>
        <end position="58"/>
    </location>
</feature>
<protein>
    <submittedName>
        <fullName evidence="2">Uncharacterized protein</fullName>
    </submittedName>
</protein>
<name>A0A0F8XIY2_9ZZZZ</name>
<dbReference type="AlphaFoldDB" id="A0A0F8XIY2"/>
<reference evidence="2" key="1">
    <citation type="journal article" date="2015" name="Nature">
        <title>Complex archaea that bridge the gap between prokaryotes and eukaryotes.</title>
        <authorList>
            <person name="Spang A."/>
            <person name="Saw J.H."/>
            <person name="Jorgensen S.L."/>
            <person name="Zaremba-Niedzwiedzka K."/>
            <person name="Martijn J."/>
            <person name="Lind A.E."/>
            <person name="van Eijk R."/>
            <person name="Schleper C."/>
            <person name="Guy L."/>
            <person name="Ettema T.J."/>
        </authorList>
    </citation>
    <scope>NUCLEOTIDE SEQUENCE</scope>
</reference>
<feature type="compositionally biased region" description="Basic and acidic residues" evidence="1">
    <location>
        <begin position="26"/>
        <end position="37"/>
    </location>
</feature>
<evidence type="ECO:0000256" key="1">
    <source>
        <dbReference type="SAM" id="MobiDB-lite"/>
    </source>
</evidence>
<organism evidence="2">
    <name type="scientific">marine sediment metagenome</name>
    <dbReference type="NCBI Taxonomy" id="412755"/>
    <lineage>
        <taxon>unclassified sequences</taxon>
        <taxon>metagenomes</taxon>
        <taxon>ecological metagenomes</taxon>
    </lineage>
</organism>
<dbReference type="EMBL" id="LAZR01062671">
    <property type="protein sequence ID" value="KKK61040.1"/>
    <property type="molecule type" value="Genomic_DNA"/>
</dbReference>
<sequence length="58" mass="5902">LASLEDVALGKAESTSSADDAGSSGEGKKEYATREVPVEEETAEVDGGGDGADNERPF</sequence>
<gene>
    <name evidence="2" type="ORF">LCGC14_3018330</name>
</gene>
<proteinExistence type="predicted"/>
<accession>A0A0F8XIY2</accession>
<feature type="non-terminal residue" evidence="2">
    <location>
        <position position="1"/>
    </location>
</feature>
<comment type="caution">
    <text evidence="2">The sequence shown here is derived from an EMBL/GenBank/DDBJ whole genome shotgun (WGS) entry which is preliminary data.</text>
</comment>
<feature type="compositionally biased region" description="Low complexity" evidence="1">
    <location>
        <begin position="12"/>
        <end position="23"/>
    </location>
</feature>
<evidence type="ECO:0000313" key="2">
    <source>
        <dbReference type="EMBL" id="KKK61040.1"/>
    </source>
</evidence>